<reference evidence="1 2" key="1">
    <citation type="journal article" date="2021" name="Plant Biotechnol. J.">
        <title>Multi-omics assisted identification of the key and species-specific regulatory components of drought-tolerant mechanisms in Gossypium stocksii.</title>
        <authorList>
            <person name="Yu D."/>
            <person name="Ke L."/>
            <person name="Zhang D."/>
            <person name="Wu Y."/>
            <person name="Sun Y."/>
            <person name="Mei J."/>
            <person name="Sun J."/>
            <person name="Sun Y."/>
        </authorList>
    </citation>
    <scope>NUCLEOTIDE SEQUENCE [LARGE SCALE GENOMIC DNA]</scope>
    <source>
        <strain evidence="2">cv. E1</strain>
        <tissue evidence="1">Leaf</tissue>
    </source>
</reference>
<keyword evidence="2" id="KW-1185">Reference proteome</keyword>
<dbReference type="AlphaFoldDB" id="A0A9D3WCE7"/>
<organism evidence="1 2">
    <name type="scientific">Gossypium stocksii</name>
    <dbReference type="NCBI Taxonomy" id="47602"/>
    <lineage>
        <taxon>Eukaryota</taxon>
        <taxon>Viridiplantae</taxon>
        <taxon>Streptophyta</taxon>
        <taxon>Embryophyta</taxon>
        <taxon>Tracheophyta</taxon>
        <taxon>Spermatophyta</taxon>
        <taxon>Magnoliopsida</taxon>
        <taxon>eudicotyledons</taxon>
        <taxon>Gunneridae</taxon>
        <taxon>Pentapetalae</taxon>
        <taxon>rosids</taxon>
        <taxon>malvids</taxon>
        <taxon>Malvales</taxon>
        <taxon>Malvaceae</taxon>
        <taxon>Malvoideae</taxon>
        <taxon>Gossypium</taxon>
    </lineage>
</organism>
<comment type="caution">
    <text evidence="1">The sequence shown here is derived from an EMBL/GenBank/DDBJ whole genome shotgun (WGS) entry which is preliminary data.</text>
</comment>
<evidence type="ECO:0000313" key="1">
    <source>
        <dbReference type="EMBL" id="KAH1120685.1"/>
    </source>
</evidence>
<gene>
    <name evidence="1" type="ORF">J1N35_003845</name>
</gene>
<protein>
    <submittedName>
        <fullName evidence="1">Uncharacterized protein</fullName>
    </submittedName>
</protein>
<evidence type="ECO:0000313" key="2">
    <source>
        <dbReference type="Proteomes" id="UP000828251"/>
    </source>
</evidence>
<dbReference type="Proteomes" id="UP000828251">
    <property type="component" value="Unassembled WGS sequence"/>
</dbReference>
<name>A0A9D3WCE7_9ROSI</name>
<proteinExistence type="predicted"/>
<dbReference type="OrthoDB" id="1936739at2759"/>
<accession>A0A9D3WCE7</accession>
<dbReference type="EMBL" id="JAIQCV010000002">
    <property type="protein sequence ID" value="KAH1120685.1"/>
    <property type="molecule type" value="Genomic_DNA"/>
</dbReference>
<sequence>MPNVNNNKVHLIYFPLLSDLEVARLYNLRSVVLATLCRELCWATKHEAQDISGYQEIETIHYLSTDD</sequence>